<evidence type="ECO:0000313" key="3">
    <source>
        <dbReference type="Proteomes" id="UP000326169"/>
    </source>
</evidence>
<sequence length="245" mass="27507">MTKKRKNWLTIAGIVGGVLIVLAAIINVTLSRVDGELQNYLENIVSSTLGVPTEIQSLSLDKFRGDLRVNNLTINNPDNFSTPHVIKIYQVDIDVTPRSLLTDVVEINNFAINHIDVNIEQRLLKNNILAILNNLKSTQRSEPRTPSETPEEKSQTKLKLNFDVIDVQNTKVNVTLAPLGFVQVLDFQLPNLRLTNVSSDDFEEILTSDFIREVVQDIFESIIRDGGEKIPEILQEAIAPETNPR</sequence>
<gene>
    <name evidence="2" type="ORF">NIES46_14550</name>
</gene>
<dbReference type="InterPro" id="IPR007844">
    <property type="entry name" value="AsmA"/>
</dbReference>
<evidence type="ECO:0000259" key="1">
    <source>
        <dbReference type="Pfam" id="PF05170"/>
    </source>
</evidence>
<feature type="domain" description="AsmA" evidence="1">
    <location>
        <begin position="66"/>
        <end position="175"/>
    </location>
</feature>
<dbReference type="PANTHER" id="PTHR30441">
    <property type="entry name" value="DUF748 DOMAIN-CONTAINING PROTEIN"/>
    <property type="match status" value="1"/>
</dbReference>
<organism evidence="2 3">
    <name type="scientific">Limnospira platensis NIES-46</name>
    <dbReference type="NCBI Taxonomy" id="1236695"/>
    <lineage>
        <taxon>Bacteria</taxon>
        <taxon>Bacillati</taxon>
        <taxon>Cyanobacteriota</taxon>
        <taxon>Cyanophyceae</taxon>
        <taxon>Oscillatoriophycideae</taxon>
        <taxon>Oscillatoriales</taxon>
        <taxon>Sirenicapillariaceae</taxon>
        <taxon>Limnospira</taxon>
    </lineage>
</organism>
<dbReference type="InterPro" id="IPR052894">
    <property type="entry name" value="AsmA-related"/>
</dbReference>
<dbReference type="GeneID" id="301682334"/>
<proteinExistence type="predicted"/>
<dbReference type="Proteomes" id="UP000326169">
    <property type="component" value="Unassembled WGS sequence"/>
</dbReference>
<comment type="caution">
    <text evidence="2">The sequence shown here is derived from an EMBL/GenBank/DDBJ whole genome shotgun (WGS) entry which is preliminary data.</text>
</comment>
<keyword evidence="3" id="KW-1185">Reference proteome</keyword>
<dbReference type="Pfam" id="PF05170">
    <property type="entry name" value="AsmA"/>
    <property type="match status" value="1"/>
</dbReference>
<name>A0A5M3T4P4_LIMPL</name>
<reference evidence="2 3" key="1">
    <citation type="journal article" date="2019" name="J Genomics">
        <title>The Draft Genome of a Hydrogen-producing Cyanobacterium, Arthrospira platensis NIES-46.</title>
        <authorList>
            <person name="Suzuki S."/>
            <person name="Yamaguchi H."/>
            <person name="Kawachi M."/>
        </authorList>
    </citation>
    <scope>NUCLEOTIDE SEQUENCE [LARGE SCALE GENOMIC DNA]</scope>
    <source>
        <strain evidence="2 3">NIES-46</strain>
    </source>
</reference>
<evidence type="ECO:0000313" key="2">
    <source>
        <dbReference type="EMBL" id="GCE93405.1"/>
    </source>
</evidence>
<dbReference type="RefSeq" id="WP_006619876.1">
    <property type="nucleotide sequence ID" value="NZ_BIMW01000073.1"/>
</dbReference>
<dbReference type="PANTHER" id="PTHR30441:SF4">
    <property type="entry name" value="PROTEIN ASMA"/>
    <property type="match status" value="1"/>
</dbReference>
<protein>
    <recommendedName>
        <fullName evidence="1">AsmA domain-containing protein</fullName>
    </recommendedName>
</protein>
<dbReference type="EMBL" id="BIMW01000073">
    <property type="protein sequence ID" value="GCE93405.1"/>
    <property type="molecule type" value="Genomic_DNA"/>
</dbReference>
<accession>A0A5M3T4P4</accession>